<feature type="transmembrane region" description="Helical" evidence="7">
    <location>
        <begin position="864"/>
        <end position="883"/>
    </location>
</feature>
<evidence type="ECO:0000256" key="2">
    <source>
        <dbReference type="ARBA" id="ARBA00022475"/>
    </source>
</evidence>
<feature type="transmembrane region" description="Helical" evidence="7">
    <location>
        <begin position="830"/>
        <end position="852"/>
    </location>
</feature>
<reference evidence="10 11" key="1">
    <citation type="submission" date="2024-02" db="EMBL/GenBank/DDBJ databases">
        <title>A novel Gemmatimonadota bacterium.</title>
        <authorList>
            <person name="Du Z.-J."/>
            <person name="Ye Y.-Q."/>
        </authorList>
    </citation>
    <scope>NUCLEOTIDE SEQUENCE [LARGE SCALE GENOMIC DNA]</scope>
    <source>
        <strain evidence="10 11">DH-20</strain>
    </source>
</reference>
<accession>A0ABU9EB10</accession>
<evidence type="ECO:0000259" key="9">
    <source>
        <dbReference type="Pfam" id="PF12704"/>
    </source>
</evidence>
<feature type="transmembrane region" description="Helical" evidence="7">
    <location>
        <begin position="109"/>
        <end position="132"/>
    </location>
</feature>
<sequence length="900" mass="94949">MDAPSSIHDRRADRLRSAYLLLGRAHPRGFRIGVLRAAADDAAEAVRLASMRRGRGGAWAAGMRSLIDLALRIPAERRREHGSSRRGESMGNAVTRVRRAIRGLARRPGYASVAVLTLGLGIAANVAIFAVVDGVLLKPLEYPDSDRIVEVAHHAPGLDLPALPQSAGTSLMYLREVRAFSAYAALETQGRTLAGDPGTEARRLTVLAASSGFFSVFGVRPALGRAFVPADSEVGAPPVALLGHELWTNSYGSDPEVVGRAIRLDGESVEVVGVLPPGTRLPDRDFDAMIALPLDPEDGFGSFSHEGVARLAPGVDLESARAEVTALQERIPEFFPDVGVELLDAARWRASVTPAKEAVVAHVRPTLWILMGTVAFVLLIAAANVANLVLVRAEARHRETAVRTALGAARGDLFAGFLAESAVLSVAGTGVGLALAAVTLRALMALAPDGLPRREAIGLSPAVFLFAAALAVAAAGVFALLPLMRSRVRDVAGALREGLRGGTSSRATLRARNALVVVQLALALVLVAGSGLMLRSFQALRAVDPGFEPEGVTSVRVSLDQGYVEPGAVTRFYRELQDRVRSLPGVQGVGMASEVPLEGRGRTAGSFEVEGWDRPDDAPPVVAWRQRVTPGYLETLGIALEDGRLPLWADAEDRAEVVWVTRTLADRYIGPDPVGRRIRDSDESPWMVVAGVVGDVAMDDLDDEPAPGVLRLVETADIGQPAMQVAVLVKGPEPAVLVPAMRSILRDLDPGVPLSITESMVEIVARDMADTSFTALMLGIASLLSLTLGAVGIYGVISYVVAQRTRELGVRMALGAAAGDVRAMVVRQGLTVTVVGLGVGLVAAVAITRVLGSLLYEVSTTDPLVLGGTTLLLLLVSLAASFLPARRASRVDPVEALRSE</sequence>
<dbReference type="Proteomes" id="UP001484239">
    <property type="component" value="Unassembled WGS sequence"/>
</dbReference>
<dbReference type="NCBIfam" id="TIGR03434">
    <property type="entry name" value="ADOP"/>
    <property type="match status" value="1"/>
</dbReference>
<dbReference type="PANTHER" id="PTHR30572">
    <property type="entry name" value="MEMBRANE COMPONENT OF TRANSPORTER-RELATED"/>
    <property type="match status" value="1"/>
</dbReference>
<evidence type="ECO:0000259" key="8">
    <source>
        <dbReference type="Pfam" id="PF02687"/>
    </source>
</evidence>
<feature type="domain" description="MacB-like periplasmic core" evidence="9">
    <location>
        <begin position="113"/>
        <end position="327"/>
    </location>
</feature>
<dbReference type="Pfam" id="PF12704">
    <property type="entry name" value="MacB_PCD"/>
    <property type="match status" value="2"/>
</dbReference>
<dbReference type="InterPro" id="IPR003838">
    <property type="entry name" value="ABC3_permease_C"/>
</dbReference>
<proteinExistence type="inferred from homology"/>
<gene>
    <name evidence="10" type="ORF">WI372_13115</name>
</gene>
<keyword evidence="2" id="KW-1003">Cell membrane</keyword>
<organism evidence="10 11">
    <name type="scientific">Gaopeijia maritima</name>
    <dbReference type="NCBI Taxonomy" id="3119007"/>
    <lineage>
        <taxon>Bacteria</taxon>
        <taxon>Pseudomonadati</taxon>
        <taxon>Gemmatimonadota</taxon>
        <taxon>Longimicrobiia</taxon>
        <taxon>Gaopeijiales</taxon>
        <taxon>Gaopeijiaceae</taxon>
        <taxon>Gaopeijia</taxon>
    </lineage>
</organism>
<evidence type="ECO:0000256" key="1">
    <source>
        <dbReference type="ARBA" id="ARBA00004651"/>
    </source>
</evidence>
<feature type="transmembrane region" description="Helical" evidence="7">
    <location>
        <begin position="514"/>
        <end position="534"/>
    </location>
</feature>
<dbReference type="InterPro" id="IPR025857">
    <property type="entry name" value="MacB_PCD"/>
</dbReference>
<evidence type="ECO:0000313" key="10">
    <source>
        <dbReference type="EMBL" id="MEK9501926.1"/>
    </source>
</evidence>
<evidence type="ECO:0000313" key="11">
    <source>
        <dbReference type="Proteomes" id="UP001484239"/>
    </source>
</evidence>
<feature type="transmembrane region" description="Helical" evidence="7">
    <location>
        <begin position="367"/>
        <end position="391"/>
    </location>
</feature>
<feature type="domain" description="ABC3 transporter permease C-terminal" evidence="8">
    <location>
        <begin position="374"/>
        <end position="487"/>
    </location>
</feature>
<evidence type="ECO:0000256" key="5">
    <source>
        <dbReference type="ARBA" id="ARBA00023136"/>
    </source>
</evidence>
<dbReference type="InterPro" id="IPR017800">
    <property type="entry name" value="ADOP"/>
</dbReference>
<feature type="transmembrane region" description="Helical" evidence="7">
    <location>
        <begin position="412"/>
        <end position="438"/>
    </location>
</feature>
<protein>
    <submittedName>
        <fullName evidence="10">ABC transporter permease</fullName>
    </submittedName>
</protein>
<comment type="subcellular location">
    <subcellularLocation>
        <location evidence="1">Cell membrane</location>
        <topology evidence="1">Multi-pass membrane protein</topology>
    </subcellularLocation>
</comment>
<comment type="similarity">
    <text evidence="6">Belongs to the ABC-4 integral membrane protein family.</text>
</comment>
<evidence type="ECO:0000256" key="3">
    <source>
        <dbReference type="ARBA" id="ARBA00022692"/>
    </source>
</evidence>
<feature type="transmembrane region" description="Helical" evidence="7">
    <location>
        <begin position="776"/>
        <end position="802"/>
    </location>
</feature>
<name>A0ABU9EB10_9BACT</name>
<dbReference type="RefSeq" id="WP_405287276.1">
    <property type="nucleotide sequence ID" value="NZ_JBBHLI010000008.1"/>
</dbReference>
<comment type="caution">
    <text evidence="10">The sequence shown here is derived from an EMBL/GenBank/DDBJ whole genome shotgun (WGS) entry which is preliminary data.</text>
</comment>
<feature type="domain" description="ABC3 transporter permease C-terminal" evidence="8">
    <location>
        <begin position="780"/>
        <end position="893"/>
    </location>
</feature>
<evidence type="ECO:0000256" key="4">
    <source>
        <dbReference type="ARBA" id="ARBA00022989"/>
    </source>
</evidence>
<dbReference type="EMBL" id="JBBHLI010000008">
    <property type="protein sequence ID" value="MEK9501926.1"/>
    <property type="molecule type" value="Genomic_DNA"/>
</dbReference>
<keyword evidence="5 7" id="KW-0472">Membrane</keyword>
<feature type="transmembrane region" description="Helical" evidence="7">
    <location>
        <begin position="458"/>
        <end position="481"/>
    </location>
</feature>
<evidence type="ECO:0000256" key="7">
    <source>
        <dbReference type="SAM" id="Phobius"/>
    </source>
</evidence>
<keyword evidence="3 7" id="KW-0812">Transmembrane</keyword>
<evidence type="ECO:0000256" key="6">
    <source>
        <dbReference type="ARBA" id="ARBA00038076"/>
    </source>
</evidence>
<feature type="domain" description="MacB-like periplasmic core" evidence="9">
    <location>
        <begin position="570"/>
        <end position="696"/>
    </location>
</feature>
<keyword evidence="4 7" id="KW-1133">Transmembrane helix</keyword>
<dbReference type="PANTHER" id="PTHR30572:SF4">
    <property type="entry name" value="ABC TRANSPORTER PERMEASE YTRF"/>
    <property type="match status" value="1"/>
</dbReference>
<dbReference type="Pfam" id="PF02687">
    <property type="entry name" value="FtsX"/>
    <property type="match status" value="2"/>
</dbReference>
<dbReference type="InterPro" id="IPR050250">
    <property type="entry name" value="Macrolide_Exporter_MacB"/>
</dbReference>
<keyword evidence="11" id="KW-1185">Reference proteome</keyword>